<gene>
    <name evidence="1" type="ORF">Tci_915813</name>
</gene>
<dbReference type="EMBL" id="BKCJ011607194">
    <property type="protein sequence ID" value="GFD43844.1"/>
    <property type="molecule type" value="Genomic_DNA"/>
</dbReference>
<proteinExistence type="predicted"/>
<comment type="caution">
    <text evidence="1">The sequence shown here is derived from an EMBL/GenBank/DDBJ whole genome shotgun (WGS) entry which is preliminary data.</text>
</comment>
<organism evidence="1">
    <name type="scientific">Tanacetum cinerariifolium</name>
    <name type="common">Dalmatian daisy</name>
    <name type="synonym">Chrysanthemum cinerariifolium</name>
    <dbReference type="NCBI Taxonomy" id="118510"/>
    <lineage>
        <taxon>Eukaryota</taxon>
        <taxon>Viridiplantae</taxon>
        <taxon>Streptophyta</taxon>
        <taxon>Embryophyta</taxon>
        <taxon>Tracheophyta</taxon>
        <taxon>Spermatophyta</taxon>
        <taxon>Magnoliopsida</taxon>
        <taxon>eudicotyledons</taxon>
        <taxon>Gunneridae</taxon>
        <taxon>Pentapetalae</taxon>
        <taxon>asterids</taxon>
        <taxon>campanulids</taxon>
        <taxon>Asterales</taxon>
        <taxon>Asteraceae</taxon>
        <taxon>Asteroideae</taxon>
        <taxon>Anthemideae</taxon>
        <taxon>Anthemidinae</taxon>
        <taxon>Tanacetum</taxon>
    </lineage>
</organism>
<dbReference type="AlphaFoldDB" id="A0A699WHK8"/>
<feature type="non-terminal residue" evidence="1">
    <location>
        <position position="1"/>
    </location>
</feature>
<evidence type="ECO:0000313" key="1">
    <source>
        <dbReference type="EMBL" id="GFD43844.1"/>
    </source>
</evidence>
<name>A0A699WHK8_TANCI</name>
<sequence>NLGVAARDFALYHGVRVYDVVEYYCHLLADVGGGHALPLLRAVGVHAHAHFGAASLVVVHAGIAHYLTGEGCASGTSAVLFNSNQADERLTVQVFGLGVVEQHHVGRQSSTSFIRAQQPVHAGRIAQVYT</sequence>
<reference evidence="1" key="1">
    <citation type="journal article" date="2019" name="Sci. Rep.">
        <title>Draft genome of Tanacetum cinerariifolium, the natural source of mosquito coil.</title>
        <authorList>
            <person name="Yamashiro T."/>
            <person name="Shiraishi A."/>
            <person name="Satake H."/>
            <person name="Nakayama K."/>
        </authorList>
    </citation>
    <scope>NUCLEOTIDE SEQUENCE</scope>
</reference>
<protein>
    <submittedName>
        <fullName evidence="1">Uncharacterized protein</fullName>
    </submittedName>
</protein>
<accession>A0A699WHK8</accession>